<dbReference type="InterPro" id="IPR016563">
    <property type="entry name" value="Npl4"/>
</dbReference>
<dbReference type="InterPro" id="IPR007716">
    <property type="entry name" value="NPL4_Zn-bd_put"/>
</dbReference>
<evidence type="ECO:0000313" key="10">
    <source>
        <dbReference type="Proteomes" id="UP001217089"/>
    </source>
</evidence>
<dbReference type="SUPFAM" id="SSF90209">
    <property type="entry name" value="Ran binding protein zinc finger-like"/>
    <property type="match status" value="1"/>
</dbReference>
<evidence type="ECO:0000313" key="9">
    <source>
        <dbReference type="EMBL" id="KAJ8318977.1"/>
    </source>
</evidence>
<evidence type="ECO:0000256" key="1">
    <source>
        <dbReference type="ARBA" id="ARBA00011025"/>
    </source>
</evidence>
<dbReference type="Proteomes" id="UP001217089">
    <property type="component" value="Unassembled WGS sequence"/>
</dbReference>
<accession>A0ABQ9FQR1</accession>
<dbReference type="Gene3D" id="2.30.30.380">
    <property type="entry name" value="Zn-finger domain of Sec23/24"/>
    <property type="match status" value="1"/>
</dbReference>
<comment type="caution">
    <text evidence="9">The sequence shown here is derived from an EMBL/GenBank/DDBJ whole genome shotgun (WGS) entry which is preliminary data.</text>
</comment>
<sequence>MVQELFGLGDLGWNLYKTRDKKDWIRTSRAKTLDSYKIRHGDMLFLLPSDGKPLHQTDSSGSNASGASSASNQTTASAASGPGSNVVEDEVDQYLDKQDGKIYRKRNEQLCRHGPHGKCLHCVPLEPYDEEYLKTCDPPIKFLSFHSYIRKLTGGVDKGKFASLENLSCRIKSGCTEHPPWPGGICTKCQPNAVTLNRQSYRHVDYIMFENPSIVDRFLNFWRRTGSQRIGIMYGRYEPHSDIPLGIKATVAAIYEPPQTNSKNKVELLPNPLEEQIDKIAEKLGIVPVGWIFTDLIADDLSKGTVKHFRGNINSHFLSAEECIMAADFQNKHQNPCKLSPEGHFGSKFVTVVVTGDYLYIEVKDNYGNEVTQLARPLPVEYLLLDMAAAFPVTPLYTFKSHMHAEVRSFSVENRDNLGELQDKIDLILTAVRNGDEDLAHKFQKTEEWATVEEIMAAHHPSPPVRQTSYVGPGASPLPPIGGSVGDGVPMWTCVHCTFLNNHDKSACDMCSLPK</sequence>
<dbReference type="PIRSF" id="PIRSF010052">
    <property type="entry name" value="Polyub_prc_Npl4"/>
    <property type="match status" value="1"/>
</dbReference>
<dbReference type="Gene3D" id="3.40.140.10">
    <property type="entry name" value="Cytidine Deaminase, domain 2"/>
    <property type="match status" value="1"/>
</dbReference>
<keyword evidence="4" id="KW-0862">Zinc</keyword>
<dbReference type="Pfam" id="PF11543">
    <property type="entry name" value="UN_NPL4"/>
    <property type="match status" value="1"/>
</dbReference>
<organism evidence="9 10">
    <name type="scientific">Tegillarca granosa</name>
    <name type="common">Malaysian cockle</name>
    <name type="synonym">Anadara granosa</name>
    <dbReference type="NCBI Taxonomy" id="220873"/>
    <lineage>
        <taxon>Eukaryota</taxon>
        <taxon>Metazoa</taxon>
        <taxon>Spiralia</taxon>
        <taxon>Lophotrochozoa</taxon>
        <taxon>Mollusca</taxon>
        <taxon>Bivalvia</taxon>
        <taxon>Autobranchia</taxon>
        <taxon>Pteriomorphia</taxon>
        <taxon>Arcoida</taxon>
        <taxon>Arcoidea</taxon>
        <taxon>Arcidae</taxon>
        <taxon>Tegillarca</taxon>
    </lineage>
</organism>
<dbReference type="InterPro" id="IPR037518">
    <property type="entry name" value="MPN"/>
</dbReference>
<dbReference type="Pfam" id="PF05021">
    <property type="entry name" value="NPL4"/>
    <property type="match status" value="2"/>
</dbReference>
<dbReference type="PROSITE" id="PS50199">
    <property type="entry name" value="ZF_RANBP2_2"/>
    <property type="match status" value="1"/>
</dbReference>
<dbReference type="PROSITE" id="PS01358">
    <property type="entry name" value="ZF_RANBP2_1"/>
    <property type="match status" value="1"/>
</dbReference>
<evidence type="ECO:0000259" key="7">
    <source>
        <dbReference type="PROSITE" id="PS50199"/>
    </source>
</evidence>
<reference evidence="9 10" key="1">
    <citation type="submission" date="2022-12" db="EMBL/GenBank/DDBJ databases">
        <title>Chromosome-level genome of Tegillarca granosa.</title>
        <authorList>
            <person name="Kim J."/>
        </authorList>
    </citation>
    <scope>NUCLEOTIDE SEQUENCE [LARGE SCALE GENOMIC DNA]</scope>
    <source>
        <strain evidence="9">Teg-2019</strain>
        <tissue evidence="9">Adductor muscle</tissue>
    </source>
</reference>
<feature type="domain" description="RanBP2-type" evidence="7">
    <location>
        <begin position="486"/>
        <end position="515"/>
    </location>
</feature>
<evidence type="ECO:0008006" key="11">
    <source>
        <dbReference type="Google" id="ProtNLM"/>
    </source>
</evidence>
<dbReference type="PROSITE" id="PS50249">
    <property type="entry name" value="MPN"/>
    <property type="match status" value="1"/>
</dbReference>
<dbReference type="PANTHER" id="PTHR12710:SF0">
    <property type="entry name" value="NUCLEAR PROTEIN LOCALIZATION PROTEIN 4 HOMOLOG"/>
    <property type="match status" value="1"/>
</dbReference>
<dbReference type="PANTHER" id="PTHR12710">
    <property type="entry name" value="NUCLEAR PROTEIN LOCALIZATION 4"/>
    <property type="match status" value="1"/>
</dbReference>
<dbReference type="InterPro" id="IPR001876">
    <property type="entry name" value="Znf_RanBP2"/>
</dbReference>
<feature type="compositionally biased region" description="Low complexity" evidence="6">
    <location>
        <begin position="59"/>
        <end position="80"/>
    </location>
</feature>
<dbReference type="Pfam" id="PF05020">
    <property type="entry name" value="zf-NPL4"/>
    <property type="match status" value="1"/>
</dbReference>
<keyword evidence="2" id="KW-0479">Metal-binding</keyword>
<feature type="domain" description="MPN" evidence="8">
    <location>
        <begin position="207"/>
        <end position="345"/>
    </location>
</feature>
<dbReference type="InterPro" id="IPR036443">
    <property type="entry name" value="Znf_RanBP2_sf"/>
</dbReference>
<evidence type="ECO:0000256" key="5">
    <source>
        <dbReference type="PROSITE-ProRule" id="PRU00322"/>
    </source>
</evidence>
<evidence type="ECO:0000256" key="4">
    <source>
        <dbReference type="ARBA" id="ARBA00022833"/>
    </source>
</evidence>
<evidence type="ECO:0000256" key="6">
    <source>
        <dbReference type="SAM" id="MobiDB-lite"/>
    </source>
</evidence>
<keyword evidence="10" id="KW-1185">Reference proteome</keyword>
<name>A0ABQ9FQR1_TEGGR</name>
<comment type="similarity">
    <text evidence="1">Belongs to the NPL4 family.</text>
</comment>
<evidence type="ECO:0000256" key="2">
    <source>
        <dbReference type="ARBA" id="ARBA00022723"/>
    </source>
</evidence>
<dbReference type="CDD" id="cd08061">
    <property type="entry name" value="MPN_NPL4"/>
    <property type="match status" value="1"/>
</dbReference>
<evidence type="ECO:0000256" key="3">
    <source>
        <dbReference type="ARBA" id="ARBA00022771"/>
    </source>
</evidence>
<feature type="region of interest" description="Disordered" evidence="6">
    <location>
        <begin position="49"/>
        <end position="89"/>
    </location>
</feature>
<keyword evidence="3 5" id="KW-0863">Zinc-finger</keyword>
<protein>
    <recommendedName>
        <fullName evidence="11">Nuclear protein localization protein 4 homolog</fullName>
    </recommendedName>
</protein>
<dbReference type="EMBL" id="JARBDR010000214">
    <property type="protein sequence ID" value="KAJ8318977.1"/>
    <property type="molecule type" value="Genomic_DNA"/>
</dbReference>
<proteinExistence type="inferred from homology"/>
<dbReference type="InterPro" id="IPR007717">
    <property type="entry name" value="NPL4_C"/>
</dbReference>
<dbReference type="Gene3D" id="3.10.20.90">
    <property type="entry name" value="Phosphatidylinositol 3-kinase Catalytic Subunit, Chain A, domain 1"/>
    <property type="match status" value="1"/>
</dbReference>
<dbReference type="InterPro" id="IPR024682">
    <property type="entry name" value="Npl4_Ub-like_dom"/>
</dbReference>
<gene>
    <name evidence="9" type="ORF">KUTeg_004068</name>
</gene>
<evidence type="ECO:0000259" key="8">
    <source>
        <dbReference type="PROSITE" id="PS50249"/>
    </source>
</evidence>